<dbReference type="FunFam" id="1.10.418.10:FF:000006">
    <property type="entry name" value="Filamin-B isoform A"/>
    <property type="match status" value="1"/>
</dbReference>
<dbReference type="Pfam" id="PF00307">
    <property type="entry name" value="CH"/>
    <property type="match status" value="3"/>
</dbReference>
<evidence type="ECO:0000256" key="1">
    <source>
        <dbReference type="ARBA" id="ARBA00009238"/>
    </source>
</evidence>
<dbReference type="SUPFAM" id="SSF47576">
    <property type="entry name" value="Calponin-homology domain, CH-domain"/>
    <property type="match status" value="2"/>
</dbReference>
<dbReference type="SMART" id="SM00033">
    <property type="entry name" value="CH"/>
    <property type="match status" value="3"/>
</dbReference>
<feature type="repeat" description="Filamin" evidence="4">
    <location>
        <begin position="760"/>
        <end position="853"/>
    </location>
</feature>
<dbReference type="InterPro" id="IPR001589">
    <property type="entry name" value="Actinin_actin-bd_CS"/>
</dbReference>
<feature type="repeat" description="Filamin" evidence="4">
    <location>
        <begin position="563"/>
        <end position="656"/>
    </location>
</feature>
<protein>
    <recommendedName>
        <fullName evidence="5">Calponin-homology (CH) domain-containing protein</fullName>
    </recommendedName>
</protein>
<comment type="similarity">
    <text evidence="1">Belongs to the filamin family.</text>
</comment>
<dbReference type="InterPro" id="IPR036872">
    <property type="entry name" value="CH_dom_sf"/>
</dbReference>
<dbReference type="InterPro" id="IPR001298">
    <property type="entry name" value="Filamin/ABP280_rpt"/>
</dbReference>
<dbReference type="PROSITE" id="PS00019">
    <property type="entry name" value="ACTININ_1"/>
    <property type="match status" value="1"/>
</dbReference>
<dbReference type="AlphaFoldDB" id="A0A913ZJH0"/>
<dbReference type="InterPro" id="IPR001715">
    <property type="entry name" value="CH_dom"/>
</dbReference>
<feature type="domain" description="Calponin-homology (CH)" evidence="5">
    <location>
        <begin position="246"/>
        <end position="350"/>
    </location>
</feature>
<dbReference type="SUPFAM" id="SSF81296">
    <property type="entry name" value="E set domains"/>
    <property type="match status" value="7"/>
</dbReference>
<dbReference type="InterPro" id="IPR017868">
    <property type="entry name" value="Filamin/ABP280_repeat-like"/>
</dbReference>
<feature type="repeat" description="Filamin" evidence="4">
    <location>
        <begin position="374"/>
        <end position="472"/>
    </location>
</feature>
<name>A0A913ZJH0_PATMI</name>
<feature type="repeat" description="Filamin" evidence="4">
    <location>
        <begin position="948"/>
        <end position="1044"/>
    </location>
</feature>
<evidence type="ECO:0000256" key="4">
    <source>
        <dbReference type="PROSITE-ProRule" id="PRU00087"/>
    </source>
</evidence>
<dbReference type="RefSeq" id="XP_038051215.1">
    <property type="nucleotide sequence ID" value="XM_038195287.1"/>
</dbReference>
<feature type="repeat" description="Filamin" evidence="4">
    <location>
        <begin position="486"/>
        <end position="565"/>
    </location>
</feature>
<dbReference type="FunFam" id="2.60.40.10:FF:001145">
    <property type="entry name" value="Jitterbug, isoform I"/>
    <property type="match status" value="1"/>
</dbReference>
<dbReference type="GO" id="GO:0030036">
    <property type="term" value="P:actin cytoskeleton organization"/>
    <property type="evidence" value="ECO:0007669"/>
    <property type="project" value="InterPro"/>
</dbReference>
<feature type="domain" description="Calponin-homology (CH)" evidence="5">
    <location>
        <begin position="19"/>
        <end position="131"/>
    </location>
</feature>
<dbReference type="CDD" id="cd21227">
    <property type="entry name" value="CH_jitterbug-like_rpt1"/>
    <property type="match status" value="1"/>
</dbReference>
<evidence type="ECO:0000313" key="6">
    <source>
        <dbReference type="EnsemblMetazoa" id="XP_038051215.1"/>
    </source>
</evidence>
<proteinExistence type="inferred from homology"/>
<sequence length="1075" mass="118962">MENSAEDKPKPAVSQRWVQIQEKTFINWCNEQLKPTGKKLENLRTDLEDGLILIALMDQMMASRGGALYKRQSRYSKNPKMRAQKLENITHALQMMEREGIKLVNIGTEDIIDGNVKLILGIMWRLIQKYQISTGSSKQAKVPSKKSMLDWMDAVLPDRRITNFTTDWNDGTALSALINYCDPTLMTDFKSMSPTNAHDNCIRAMQLAKEKFEIPMIVSPEDMCNPHIDELSGMTYLSYFLRTEGPGWYATLNWVRKKVPEMNVQNFQSDWNDGRVLCALAEAVAEGACPEWKELNKDDKLANCQKGIEAGKKLGIKHTLSAREFTSPDVDELGVMSYAARFQHTPPWPKEASYVVHSEPPPPKVNWGECIQLTSVRVQDRVTSGHNALKTTLQGTVNVPVILRLNVINSKATLKDIRADLQAPGQPIAIALKALSEDQVETTFTPLQEGLHKLTIWCKDENVDGFPIDFLIEPDKTSYPRNIRIGTMSSAAVGEQLQFQVDVAEAGHGELSVEISNGFTQLPVRIVRQGKVYTVHTMAKECGTYSVYIKWNGEDITDNPMQIEVHDASQCIATGEGLSKAREDQPTVFNVDTRKAGKGELRVVVEGPHSIAKCSIDRNSNGTYTVTYVPVEVGLFSIKVTWNGKDIYGSPFHPKVTDSRKVRVMGGHVPGMGDNGMIHMMASKAYILELGTAEAGPGKMVAELQTPSNRRTQLPIDVEADGTVTIRFVPDEEGDYMLRILWSGNPIKGSPYRMTCRRQRVPIDHTQVKCHGVGLQQSKVLQQSEFILDGSLAGPGSPGVRMSGVKSDVVVTLIPQGGNVYKAIYTPEVSGAYLLHLTWSDRQVPGSPFKVTVGESARASRVTASGAALKTIVANQTSRLVIDSREAGSGELTARCIGPSSMAEVHIGDNRNGTYSLLISPSEHGRHTLEVKYGEEHIQGSPFSLRVAAAPDASKVRCFGPGLNHGVLSTFNGRFICETKGAGAGQLKVRVHGPKGAFKVEMRRSDTKDRTIDVRYNPEESGEFAIQVKWSDKHVPGSPFLIKVVDTREELEALMREMSSFNERPVKQNGWSEEI</sequence>
<dbReference type="GO" id="GO:0051015">
    <property type="term" value="F:actin filament binding"/>
    <property type="evidence" value="ECO:0007669"/>
    <property type="project" value="InterPro"/>
</dbReference>
<dbReference type="CDD" id="cd21185">
    <property type="entry name" value="CH_jitterbug-like_rpt3"/>
    <property type="match status" value="1"/>
</dbReference>
<dbReference type="OrthoDB" id="18740at2759"/>
<dbReference type="FunFam" id="2.60.40.10:FF:000096">
    <property type="entry name" value="filamin-C isoform X2"/>
    <property type="match status" value="1"/>
</dbReference>
<organism evidence="6 7">
    <name type="scientific">Patiria miniata</name>
    <name type="common">Bat star</name>
    <name type="synonym">Asterina miniata</name>
    <dbReference type="NCBI Taxonomy" id="46514"/>
    <lineage>
        <taxon>Eukaryota</taxon>
        <taxon>Metazoa</taxon>
        <taxon>Echinodermata</taxon>
        <taxon>Eleutherozoa</taxon>
        <taxon>Asterozoa</taxon>
        <taxon>Asteroidea</taxon>
        <taxon>Valvatacea</taxon>
        <taxon>Valvatida</taxon>
        <taxon>Asterinidae</taxon>
        <taxon>Patiria</taxon>
    </lineage>
</organism>
<dbReference type="SMART" id="SM00557">
    <property type="entry name" value="IG_FLMN"/>
    <property type="match status" value="7"/>
</dbReference>
<dbReference type="PANTHER" id="PTHR38537">
    <property type="entry name" value="JITTERBUG, ISOFORM N"/>
    <property type="match status" value="1"/>
</dbReference>
<dbReference type="PANTHER" id="PTHR38537:SF16">
    <property type="entry name" value="CALPONIN-HOMOLOGY (CH) DOMAIN-CONTAINING PROTEIN"/>
    <property type="match status" value="1"/>
</dbReference>
<accession>A0A913ZJH0</accession>
<dbReference type="InterPro" id="IPR044801">
    <property type="entry name" value="Filamin"/>
</dbReference>
<dbReference type="OMA" id="ATLNWVC"/>
<dbReference type="PROSITE" id="PS00020">
    <property type="entry name" value="ACTININ_2"/>
    <property type="match status" value="1"/>
</dbReference>
<keyword evidence="2" id="KW-0677">Repeat</keyword>
<dbReference type="InterPro" id="IPR014756">
    <property type="entry name" value="Ig_E-set"/>
</dbReference>
<feature type="repeat" description="Filamin" evidence="4">
    <location>
        <begin position="854"/>
        <end position="947"/>
    </location>
</feature>
<dbReference type="Gene3D" id="1.10.418.10">
    <property type="entry name" value="Calponin-like domain"/>
    <property type="match status" value="3"/>
</dbReference>
<reference evidence="6" key="1">
    <citation type="submission" date="2022-11" db="UniProtKB">
        <authorList>
            <consortium name="EnsemblMetazoa"/>
        </authorList>
    </citation>
    <scope>IDENTIFICATION</scope>
</reference>
<dbReference type="PROSITE" id="PS50194">
    <property type="entry name" value="FILAMIN_REPEAT"/>
    <property type="match status" value="7"/>
</dbReference>
<evidence type="ECO:0000256" key="2">
    <source>
        <dbReference type="ARBA" id="ARBA00022737"/>
    </source>
</evidence>
<dbReference type="GeneID" id="119724299"/>
<evidence type="ECO:0000313" key="7">
    <source>
        <dbReference type="Proteomes" id="UP000887568"/>
    </source>
</evidence>
<feature type="domain" description="Calponin-homology (CH)" evidence="5">
    <location>
        <begin position="142"/>
        <end position="245"/>
    </location>
</feature>
<dbReference type="PROSITE" id="PS50021">
    <property type="entry name" value="CH"/>
    <property type="match status" value="3"/>
</dbReference>
<evidence type="ECO:0000259" key="5">
    <source>
        <dbReference type="PROSITE" id="PS50021"/>
    </source>
</evidence>
<evidence type="ECO:0000256" key="3">
    <source>
        <dbReference type="ARBA" id="ARBA00023203"/>
    </source>
</evidence>
<dbReference type="EnsemblMetazoa" id="XM_038195287.1">
    <property type="protein sequence ID" value="XP_038051215.1"/>
    <property type="gene ID" value="LOC119724299"/>
</dbReference>
<keyword evidence="7" id="KW-1185">Reference proteome</keyword>
<keyword evidence="3" id="KW-0009">Actin-binding</keyword>
<dbReference type="Proteomes" id="UP000887568">
    <property type="component" value="Unplaced"/>
</dbReference>
<dbReference type="Pfam" id="PF00630">
    <property type="entry name" value="Filamin"/>
    <property type="match status" value="6"/>
</dbReference>
<dbReference type="Gene3D" id="2.60.40.10">
    <property type="entry name" value="Immunoglobulins"/>
    <property type="match status" value="7"/>
</dbReference>
<dbReference type="InterPro" id="IPR013783">
    <property type="entry name" value="Ig-like_fold"/>
</dbReference>
<feature type="repeat" description="Filamin" evidence="4">
    <location>
        <begin position="654"/>
        <end position="756"/>
    </location>
</feature>